<dbReference type="Gene3D" id="2.40.440.10">
    <property type="entry name" value="L,D-transpeptidase catalytic domain-like"/>
    <property type="match status" value="1"/>
</dbReference>
<evidence type="ECO:0000256" key="2">
    <source>
        <dbReference type="ARBA" id="ARBA00005992"/>
    </source>
</evidence>
<dbReference type="InterPro" id="IPR038063">
    <property type="entry name" value="Transpep_catalytic_dom"/>
</dbReference>
<dbReference type="Pfam" id="PF20142">
    <property type="entry name" value="Scaffold"/>
    <property type="match status" value="1"/>
</dbReference>
<keyword evidence="11" id="KW-1185">Reference proteome</keyword>
<dbReference type="InterPro" id="IPR045380">
    <property type="entry name" value="LD_TPept_scaffold_dom"/>
</dbReference>
<name>I3DAQ4_9PAST</name>
<dbReference type="Proteomes" id="UP000006457">
    <property type="component" value="Unassembled WGS sequence"/>
</dbReference>
<feature type="active site" description="Nucleophile" evidence="7">
    <location>
        <position position="401"/>
    </location>
</feature>
<dbReference type="UniPathway" id="UPA00219"/>
<dbReference type="CDD" id="cd16913">
    <property type="entry name" value="YkuD_like"/>
    <property type="match status" value="1"/>
</dbReference>
<dbReference type="RefSeq" id="WP_005761030.1">
    <property type="nucleotide sequence ID" value="NZ_AJSX01000034.1"/>
</dbReference>
<comment type="pathway">
    <text evidence="1 7">Cell wall biogenesis; peptidoglycan biosynthesis.</text>
</comment>
<dbReference type="InterPro" id="IPR052905">
    <property type="entry name" value="LD-transpeptidase_YkuD-like"/>
</dbReference>
<accession>I3DAQ4</accession>
<dbReference type="eggNOG" id="COG2989">
    <property type="taxonomic scope" value="Bacteria"/>
</dbReference>
<evidence type="ECO:0000256" key="8">
    <source>
        <dbReference type="SAM" id="SignalP"/>
    </source>
</evidence>
<comment type="caution">
    <text evidence="10">The sequence shown here is derived from an EMBL/GenBank/DDBJ whole genome shotgun (WGS) entry which is preliminary data.</text>
</comment>
<organism evidence="10 11">
    <name type="scientific">Pasteurella bettyae CCUG 2042</name>
    <dbReference type="NCBI Taxonomy" id="1095749"/>
    <lineage>
        <taxon>Bacteria</taxon>
        <taxon>Pseudomonadati</taxon>
        <taxon>Pseudomonadota</taxon>
        <taxon>Gammaproteobacteria</taxon>
        <taxon>Pasteurellales</taxon>
        <taxon>Pasteurellaceae</taxon>
        <taxon>Pasteurella</taxon>
    </lineage>
</organism>
<evidence type="ECO:0000259" key="9">
    <source>
        <dbReference type="PROSITE" id="PS52029"/>
    </source>
</evidence>
<dbReference type="OrthoDB" id="9778545at2"/>
<feature type="domain" description="L,D-TPase catalytic" evidence="9">
    <location>
        <begin position="251"/>
        <end position="429"/>
    </location>
</feature>
<dbReference type="PROSITE" id="PS52029">
    <property type="entry name" value="LD_TPASE"/>
    <property type="match status" value="1"/>
</dbReference>
<evidence type="ECO:0000256" key="5">
    <source>
        <dbReference type="ARBA" id="ARBA00022984"/>
    </source>
</evidence>
<evidence type="ECO:0000313" key="11">
    <source>
        <dbReference type="Proteomes" id="UP000006457"/>
    </source>
</evidence>
<feature type="chain" id="PRO_5003669630" evidence="8">
    <location>
        <begin position="25"/>
        <end position="487"/>
    </location>
</feature>
<dbReference type="GO" id="GO:0008360">
    <property type="term" value="P:regulation of cell shape"/>
    <property type="evidence" value="ECO:0007669"/>
    <property type="project" value="UniProtKB-UniRule"/>
</dbReference>
<dbReference type="GO" id="GO:0009252">
    <property type="term" value="P:peptidoglycan biosynthetic process"/>
    <property type="evidence" value="ECO:0007669"/>
    <property type="project" value="UniProtKB-UniPathway"/>
</dbReference>
<keyword evidence="5 7" id="KW-0573">Peptidoglycan synthesis</keyword>
<evidence type="ECO:0000256" key="7">
    <source>
        <dbReference type="PROSITE-ProRule" id="PRU01373"/>
    </source>
</evidence>
<protein>
    <submittedName>
        <fullName evidence="10">L,D-transpeptidase catalytic domain protein</fullName>
    </submittedName>
</protein>
<keyword evidence="6 7" id="KW-0961">Cell wall biogenesis/degradation</keyword>
<evidence type="ECO:0000256" key="1">
    <source>
        <dbReference type="ARBA" id="ARBA00004752"/>
    </source>
</evidence>
<dbReference type="InterPro" id="IPR005490">
    <property type="entry name" value="LD_TPept_cat_dom"/>
</dbReference>
<dbReference type="PANTHER" id="PTHR41533">
    <property type="entry name" value="L,D-TRANSPEPTIDASE HI_1667-RELATED"/>
    <property type="match status" value="1"/>
</dbReference>
<feature type="signal peptide" evidence="8">
    <location>
        <begin position="1"/>
        <end position="24"/>
    </location>
</feature>
<reference evidence="10 11" key="1">
    <citation type="submission" date="2012-03" db="EMBL/GenBank/DDBJ databases">
        <authorList>
            <person name="Harkins D.M."/>
            <person name="Madupu R."/>
            <person name="Durkin A.S."/>
            <person name="Torralba M."/>
            <person name="Methe B."/>
            <person name="Sutton G.G."/>
            <person name="Nelson K.E."/>
        </authorList>
    </citation>
    <scope>NUCLEOTIDE SEQUENCE [LARGE SCALE GENOMIC DNA]</scope>
    <source>
        <strain evidence="10 11">CCUG 2042</strain>
    </source>
</reference>
<evidence type="ECO:0000256" key="4">
    <source>
        <dbReference type="ARBA" id="ARBA00022960"/>
    </source>
</evidence>
<dbReference type="GO" id="GO:0016740">
    <property type="term" value="F:transferase activity"/>
    <property type="evidence" value="ECO:0007669"/>
    <property type="project" value="UniProtKB-KW"/>
</dbReference>
<sequence>MYRKSTLKLAQLAILISGLCSSCAINDYIHPNISDKDSIDVDLANKQIEQQKKAEEALIAAEKQQQAEAKLTELLWPREIQFKSSVAKIYADNEYELLWADKAAEQYFLKEYALMVASGISSHSARSLDTISLTDPADKLAYDVLLTDAFLDYMYYAQNVSHSAQSWLYSVNAYKPSQPNEEQIMVWLSAVKNNQNLNYLHGLNTDNSLYRQTIDKLVSLVSTNKASLGTENLYKLAINVQRLRIIPNFNNGIFVNIPSYQLNYYRDGKLILNSRVVVGKNERRTPVMYSKLSNVVVNPPWNAPIRLINEDIVPKIKRNPGYLESHGYSIIDSNGNKVNPSNINWASIGSKFPYHIRQDAGDNSALGRFKFNMPSSDAIYLHDTPNHSIFDKKDRALSSGCVRVDKSNQLASILLKEAGWSEEKKQSVLDSKKTTSATIRSDNPVYLYYVTSWVENGKINLLPDIYGYDSIRQPSYVNWNTLKKYLH</sequence>
<feature type="active site" description="Proton donor/acceptor" evidence="7">
    <location>
        <position position="382"/>
    </location>
</feature>
<keyword evidence="3" id="KW-0808">Transferase</keyword>
<keyword evidence="8" id="KW-0732">Signal</keyword>
<dbReference type="GO" id="GO:0004180">
    <property type="term" value="F:carboxypeptidase activity"/>
    <property type="evidence" value="ECO:0007669"/>
    <property type="project" value="UniProtKB-ARBA"/>
</dbReference>
<dbReference type="GO" id="GO:0071555">
    <property type="term" value="P:cell wall organization"/>
    <property type="evidence" value="ECO:0007669"/>
    <property type="project" value="UniProtKB-UniRule"/>
</dbReference>
<dbReference type="PATRIC" id="fig|1095749.3.peg.1462"/>
<evidence type="ECO:0000256" key="6">
    <source>
        <dbReference type="ARBA" id="ARBA00023316"/>
    </source>
</evidence>
<evidence type="ECO:0000313" key="10">
    <source>
        <dbReference type="EMBL" id="EIJ68797.1"/>
    </source>
</evidence>
<keyword evidence="4 7" id="KW-0133">Cell shape</keyword>
<dbReference type="Pfam" id="PF03734">
    <property type="entry name" value="YkuD"/>
    <property type="match status" value="1"/>
</dbReference>
<comment type="similarity">
    <text evidence="2">Belongs to the YkuD family.</text>
</comment>
<gene>
    <name evidence="10" type="ORF">HMPREF1052_1358</name>
</gene>
<dbReference type="AlphaFoldDB" id="I3DAQ4"/>
<dbReference type="EMBL" id="AJSX01000034">
    <property type="protein sequence ID" value="EIJ68797.1"/>
    <property type="molecule type" value="Genomic_DNA"/>
</dbReference>
<proteinExistence type="inferred from homology"/>
<dbReference type="PANTHER" id="PTHR41533:SF1">
    <property type="entry name" value="L,D-TRANSPEPTIDASE YCBB-RELATED"/>
    <property type="match status" value="1"/>
</dbReference>
<evidence type="ECO:0000256" key="3">
    <source>
        <dbReference type="ARBA" id="ARBA00022679"/>
    </source>
</evidence>
<dbReference type="SUPFAM" id="SSF141523">
    <property type="entry name" value="L,D-transpeptidase catalytic domain-like"/>
    <property type="match status" value="1"/>
</dbReference>